<keyword evidence="2" id="KW-1185">Reference proteome</keyword>
<protein>
    <submittedName>
        <fullName evidence="1">Uncharacterized protein</fullName>
    </submittedName>
</protein>
<evidence type="ECO:0000313" key="1">
    <source>
        <dbReference type="EMBL" id="KAJ7517213.1"/>
    </source>
</evidence>
<accession>A0ACC2AI07</accession>
<gene>
    <name evidence="1" type="ORF">O6H91_21G014800</name>
</gene>
<sequence length="185" mass="21046">MSSHSGLSSEEEHVWRYHKHDMQPHQCGSILLKHINAPVHLVWSLVRRFDQPQNYKRFIQSCKVEGDGTVGTIRDVNVISGLPATTSTERLEILDDEQHIFSYKILGGDHRLKNYWSIITLQPEVLDSRPGTLAIESYVVDVAEGNTKEETCSFVETVINCNLKSLADISERLALQEDTKRLTLM</sequence>
<name>A0ACC2AI07_DIPCM</name>
<proteinExistence type="predicted"/>
<comment type="caution">
    <text evidence="1">The sequence shown here is derived from an EMBL/GenBank/DDBJ whole genome shotgun (WGS) entry which is preliminary data.</text>
</comment>
<evidence type="ECO:0000313" key="2">
    <source>
        <dbReference type="Proteomes" id="UP001162992"/>
    </source>
</evidence>
<organism evidence="1 2">
    <name type="scientific">Diphasiastrum complanatum</name>
    <name type="common">Issler's clubmoss</name>
    <name type="synonym">Lycopodium complanatum</name>
    <dbReference type="NCBI Taxonomy" id="34168"/>
    <lineage>
        <taxon>Eukaryota</taxon>
        <taxon>Viridiplantae</taxon>
        <taxon>Streptophyta</taxon>
        <taxon>Embryophyta</taxon>
        <taxon>Tracheophyta</taxon>
        <taxon>Lycopodiopsida</taxon>
        <taxon>Lycopodiales</taxon>
        <taxon>Lycopodiaceae</taxon>
        <taxon>Lycopodioideae</taxon>
        <taxon>Diphasiastrum</taxon>
    </lineage>
</organism>
<reference evidence="2" key="1">
    <citation type="journal article" date="2024" name="Proc. Natl. Acad. Sci. U.S.A.">
        <title>Extraordinary preservation of gene collinearity over three hundred million years revealed in homosporous lycophytes.</title>
        <authorList>
            <person name="Li C."/>
            <person name="Wickell D."/>
            <person name="Kuo L.Y."/>
            <person name="Chen X."/>
            <person name="Nie B."/>
            <person name="Liao X."/>
            <person name="Peng D."/>
            <person name="Ji J."/>
            <person name="Jenkins J."/>
            <person name="Williams M."/>
            <person name="Shu S."/>
            <person name="Plott C."/>
            <person name="Barry K."/>
            <person name="Rajasekar S."/>
            <person name="Grimwood J."/>
            <person name="Han X."/>
            <person name="Sun S."/>
            <person name="Hou Z."/>
            <person name="He W."/>
            <person name="Dai G."/>
            <person name="Sun C."/>
            <person name="Schmutz J."/>
            <person name="Leebens-Mack J.H."/>
            <person name="Li F.W."/>
            <person name="Wang L."/>
        </authorList>
    </citation>
    <scope>NUCLEOTIDE SEQUENCE [LARGE SCALE GENOMIC DNA]</scope>
    <source>
        <strain evidence="2">cv. PW_Plant_1</strain>
    </source>
</reference>
<dbReference type="EMBL" id="CM055112">
    <property type="protein sequence ID" value="KAJ7517213.1"/>
    <property type="molecule type" value="Genomic_DNA"/>
</dbReference>
<dbReference type="Proteomes" id="UP001162992">
    <property type="component" value="Chromosome 21"/>
</dbReference>